<evidence type="ECO:0000256" key="1">
    <source>
        <dbReference type="SAM" id="Phobius"/>
    </source>
</evidence>
<evidence type="ECO:0000313" key="2">
    <source>
        <dbReference type="EMBL" id="MFD2601596.1"/>
    </source>
</evidence>
<dbReference type="InterPro" id="IPR005625">
    <property type="entry name" value="PepSY-ass_TM"/>
</dbReference>
<name>A0ABW5NRA3_9FLAO</name>
<keyword evidence="1" id="KW-0812">Transmembrane</keyword>
<dbReference type="PANTHER" id="PTHR34219">
    <property type="entry name" value="IRON-REGULATED INNER MEMBRANE PROTEIN-RELATED"/>
    <property type="match status" value="1"/>
</dbReference>
<dbReference type="Proteomes" id="UP001597480">
    <property type="component" value="Unassembled WGS sequence"/>
</dbReference>
<reference evidence="3" key="1">
    <citation type="journal article" date="2019" name="Int. J. Syst. Evol. Microbiol.">
        <title>The Global Catalogue of Microorganisms (GCM) 10K type strain sequencing project: providing services to taxonomists for standard genome sequencing and annotation.</title>
        <authorList>
            <consortium name="The Broad Institute Genomics Platform"/>
            <consortium name="The Broad Institute Genome Sequencing Center for Infectious Disease"/>
            <person name="Wu L."/>
            <person name="Ma J."/>
        </authorList>
    </citation>
    <scope>NUCLEOTIDE SEQUENCE [LARGE SCALE GENOMIC DNA]</scope>
    <source>
        <strain evidence="3">KCTC 42107</strain>
    </source>
</reference>
<organism evidence="2 3">
    <name type="scientific">Flavobacterium suzhouense</name>
    <dbReference type="NCBI Taxonomy" id="1529638"/>
    <lineage>
        <taxon>Bacteria</taxon>
        <taxon>Pseudomonadati</taxon>
        <taxon>Bacteroidota</taxon>
        <taxon>Flavobacteriia</taxon>
        <taxon>Flavobacteriales</taxon>
        <taxon>Flavobacteriaceae</taxon>
        <taxon>Flavobacterium</taxon>
    </lineage>
</organism>
<keyword evidence="1" id="KW-0472">Membrane</keyword>
<protein>
    <submittedName>
        <fullName evidence="2">PepSY-associated TM helix domain-containing protein</fullName>
    </submittedName>
</protein>
<keyword evidence="3" id="KW-1185">Reference proteome</keyword>
<evidence type="ECO:0000313" key="3">
    <source>
        <dbReference type="Proteomes" id="UP001597480"/>
    </source>
</evidence>
<dbReference type="PANTHER" id="PTHR34219:SF3">
    <property type="entry name" value="BLL7967 PROTEIN"/>
    <property type="match status" value="1"/>
</dbReference>
<dbReference type="EMBL" id="JBHUMD010000007">
    <property type="protein sequence ID" value="MFD2601596.1"/>
    <property type="molecule type" value="Genomic_DNA"/>
</dbReference>
<dbReference type="RefSeq" id="WP_379820152.1">
    <property type="nucleotide sequence ID" value="NZ_JBHUMD010000007.1"/>
</dbReference>
<dbReference type="Pfam" id="PF03929">
    <property type="entry name" value="PepSY_TM"/>
    <property type="match status" value="1"/>
</dbReference>
<feature type="transmembrane region" description="Helical" evidence="1">
    <location>
        <begin position="345"/>
        <end position="366"/>
    </location>
</feature>
<accession>A0ABW5NRA3</accession>
<feature type="transmembrane region" description="Helical" evidence="1">
    <location>
        <begin position="198"/>
        <end position="218"/>
    </location>
</feature>
<keyword evidence="1" id="KW-1133">Transmembrane helix</keyword>
<feature type="transmembrane region" description="Helical" evidence="1">
    <location>
        <begin position="148"/>
        <end position="168"/>
    </location>
</feature>
<comment type="caution">
    <text evidence="2">The sequence shown here is derived from an EMBL/GenBank/DDBJ whole genome shotgun (WGS) entry which is preliminary data.</text>
</comment>
<feature type="transmembrane region" description="Helical" evidence="1">
    <location>
        <begin position="21"/>
        <end position="43"/>
    </location>
</feature>
<proteinExistence type="predicted"/>
<sequence length="379" mass="43172">MAKNKPKKKKTLKQWIGKIHLWLGLSSGLIVFIVSITGCIFCFHDEIKDLTRDWRKVEAVNAPYLMPSVLQAKTKALYPNATADMVVYHGSDRSALVYSTEAGEAYNVYFNPYSGKFLHREKTSDDFFLFIEDLHMHLLLPEAIGKQLVGIATIIFIIMLLSGIVLWWPKKKTDLKKRLKIKWDAKWRRVNYDWHNVTGFYVALIALIVALTGLTFSYEWMHKTMYFVGNMGSDYPEEKATVTVDTLLATSKTVIPVDIAYTTARKARPEDQMCFVWQQDHKNAIITGSYPESLDFDHQSNMFFHPATGELLKQQLYDQKSAGMQLQEMNYGLHTGQYFNLPGKIIAFIASLIAAALPVSGLVIWIGRNNKKSKTKIAA</sequence>
<gene>
    <name evidence="2" type="ORF">ACFSR3_05970</name>
</gene>